<proteinExistence type="predicted"/>
<sequence length="322" mass="33086">MIRPVIAAIDWIGAQGTRAVALSLVVGMAVPPLSAVMKPTIPYAVFLLLVVAFARVDLGALKARLRAGGLVLLVVVWMMLMLPAAVGLAVWATGLVETDPGIAAAIVLMAIAPPIMSSPAFTYLLDLDGALSLTVLVAAMVATPILCPAAAQIILGDMLPISALDLAIRLAMLLAGSVAVAAVVRRLLGGERIERSGNVFDGLNVLLLFAFAVAIMDGVAARLVSDPGLILFCLVVAFGMALAVMTLSFGAFRLAGRSTALTVAVSSGNRNMALMAAALTGAIPEVSWVYFAVAQVPIYLLPLLMKPVVRRLLAAPGGGSAA</sequence>
<feature type="transmembrane region" description="Helical" evidence="5">
    <location>
        <begin position="40"/>
        <end position="58"/>
    </location>
</feature>
<feature type="transmembrane region" description="Helical" evidence="5">
    <location>
        <begin position="205"/>
        <end position="223"/>
    </location>
</feature>
<feature type="transmembrane region" description="Helical" evidence="5">
    <location>
        <begin position="102"/>
        <end position="124"/>
    </location>
</feature>
<evidence type="ECO:0000256" key="5">
    <source>
        <dbReference type="SAM" id="Phobius"/>
    </source>
</evidence>
<keyword evidence="3 5" id="KW-1133">Transmembrane helix</keyword>
<dbReference type="AlphaFoldDB" id="A0A4R3M0B1"/>
<feature type="transmembrane region" description="Helical" evidence="5">
    <location>
        <begin position="131"/>
        <end position="154"/>
    </location>
</feature>
<comment type="subcellular location">
    <subcellularLocation>
        <location evidence="1">Membrane</location>
        <topology evidence="1">Multi-pass membrane protein</topology>
    </subcellularLocation>
</comment>
<evidence type="ECO:0000256" key="1">
    <source>
        <dbReference type="ARBA" id="ARBA00004141"/>
    </source>
</evidence>
<comment type="caution">
    <text evidence="6">The sequence shown here is derived from an EMBL/GenBank/DDBJ whole genome shotgun (WGS) entry which is preliminary data.</text>
</comment>
<feature type="transmembrane region" description="Helical" evidence="5">
    <location>
        <begin position="229"/>
        <end position="252"/>
    </location>
</feature>
<dbReference type="Gene3D" id="1.20.1530.20">
    <property type="match status" value="1"/>
</dbReference>
<keyword evidence="2 5" id="KW-0812">Transmembrane</keyword>
<feature type="transmembrane region" description="Helical" evidence="5">
    <location>
        <begin position="166"/>
        <end position="184"/>
    </location>
</feature>
<keyword evidence="7" id="KW-1185">Reference proteome</keyword>
<evidence type="ECO:0000256" key="4">
    <source>
        <dbReference type="ARBA" id="ARBA00023136"/>
    </source>
</evidence>
<keyword evidence="4 5" id="KW-0472">Membrane</keyword>
<feature type="transmembrane region" description="Helical" evidence="5">
    <location>
        <begin position="273"/>
        <end position="300"/>
    </location>
</feature>
<dbReference type="OrthoDB" id="7262824at2"/>
<accession>A0A4R3M0B1</accession>
<dbReference type="RefSeq" id="WP_132807563.1">
    <property type="nucleotide sequence ID" value="NZ_SMAK01000011.1"/>
</dbReference>
<dbReference type="Proteomes" id="UP000295678">
    <property type="component" value="Unassembled WGS sequence"/>
</dbReference>
<dbReference type="Pfam" id="PF01758">
    <property type="entry name" value="SBF"/>
    <property type="match status" value="1"/>
</dbReference>
<name>A0A4R3M0B1_9HYPH</name>
<dbReference type="EMBL" id="SMAK01000011">
    <property type="protein sequence ID" value="TCT06494.1"/>
    <property type="molecule type" value="Genomic_DNA"/>
</dbReference>
<evidence type="ECO:0000256" key="3">
    <source>
        <dbReference type="ARBA" id="ARBA00022989"/>
    </source>
</evidence>
<evidence type="ECO:0000256" key="2">
    <source>
        <dbReference type="ARBA" id="ARBA00022692"/>
    </source>
</evidence>
<evidence type="ECO:0000313" key="7">
    <source>
        <dbReference type="Proteomes" id="UP000295678"/>
    </source>
</evidence>
<gene>
    <name evidence="6" type="ORF">EDC22_11177</name>
</gene>
<organism evidence="6 7">
    <name type="scientific">Tepidamorphus gemmatus</name>
    <dbReference type="NCBI Taxonomy" id="747076"/>
    <lineage>
        <taxon>Bacteria</taxon>
        <taxon>Pseudomonadati</taxon>
        <taxon>Pseudomonadota</taxon>
        <taxon>Alphaproteobacteria</taxon>
        <taxon>Hyphomicrobiales</taxon>
        <taxon>Tepidamorphaceae</taxon>
        <taxon>Tepidamorphus</taxon>
    </lineage>
</organism>
<dbReference type="GO" id="GO:0016020">
    <property type="term" value="C:membrane"/>
    <property type="evidence" value="ECO:0007669"/>
    <property type="project" value="UniProtKB-SubCell"/>
</dbReference>
<feature type="transmembrane region" description="Helical" evidence="5">
    <location>
        <begin position="70"/>
        <end position="96"/>
    </location>
</feature>
<reference evidence="6 7" key="1">
    <citation type="submission" date="2019-03" db="EMBL/GenBank/DDBJ databases">
        <title>Genomic Encyclopedia of Type Strains, Phase IV (KMG-IV): sequencing the most valuable type-strain genomes for metagenomic binning, comparative biology and taxonomic classification.</title>
        <authorList>
            <person name="Goeker M."/>
        </authorList>
    </citation>
    <scope>NUCLEOTIDE SEQUENCE [LARGE SCALE GENOMIC DNA]</scope>
    <source>
        <strain evidence="6 7">DSM 19345</strain>
    </source>
</reference>
<protein>
    <submittedName>
        <fullName evidence="6">BASS family bile acid:Na+ symporter</fullName>
    </submittedName>
</protein>
<dbReference type="InterPro" id="IPR002657">
    <property type="entry name" value="BilAc:Na_symport/Acr3"/>
</dbReference>
<evidence type="ECO:0000313" key="6">
    <source>
        <dbReference type="EMBL" id="TCT06494.1"/>
    </source>
</evidence>
<dbReference type="InterPro" id="IPR038770">
    <property type="entry name" value="Na+/solute_symporter_sf"/>
</dbReference>